<sequence>MGIKRKIEENIDEPEKKNKLDQIFPIEIFIKNLKDPESSFLALSEFNEHVRHLSSQEEIDQLMENFLQYLKSNLNDVLALITEEKRKSSENITLYRFLTTLLEYFSRKNDLILSETIIKKFVSISNSIYTIYFMLSSHSTASHLKITLRFLISMIQQNEFSARLIFSLIDFKRLCWKPLFKRRDIRDSEDVRYWVIKFFLSPLIYQHIDTIRNLIKEPNIFHEIFNGLVNDSRHTIEFILGEIRTNIIMVPGVTKTDKIHLFDDRNLKSLIRLYNWTGQQKQKDIIKTKKKNKFDESLDFDEMEVKESSDRNEVRRINHTFMMIILNSKNYGINFFDTNFGTSTKNSNPIIFKVISSLSNYFLTDEYAANLIVTCLTTCPDLLQSFFKLISHEYVSIRSKNLSGTLEFLCEIIQQQKSLNTWHEIFQTITDSIKLTDILIYLTLPIDIMNKFDQVILKNSDTTIQLVSMKFLSMVLEKIQEAFNMIMNLPLACEKISVVEAYQQAILRYIPKPDHFCDSLNLLKTVKSTSDYNQSISQYISLLKLYSSSCFMSMSAMNINLDILLSNSILNLLVFFKDLSLEKDIIENYFQCIKNILNYRESIDDVTWARHNKELECTPIRMLFKLGKQLKNFNKTAEDLSLIISKFSSILNNHDQEIIIWIYIWLKLGINEKIEQFLSNIIEKIILNPYPLVEKTIKQSGYSLMIYSALDTIQHTKEDISNEIDEYLCHVIFQIYIEQINQPLDKVHQYLRKIYLKDKKHMKIYQLLNVISSPDKQNQVLMDEINNIEKLILENIDLEKGPDNMQINLAMKLNIFKIFALHENDNSRLITEMIQCLNIVLLLHDSHRSFEVLFDRTIEYIESYSSSIENRQIISLICQLINGLDMSHQTSKSLQHSKILLKCLECEPNNYRLIYFTSNYLSSEYRTEFLNIICQTFTNNIDILKIIINEIKINKEVNNEQFLDTIIDGLKELNDNIEQGIECIMELIDRMEKILNKNWKNILRLKQKILFKLAYKDYSQSQTRIIVAKLIVRTITALRSDDRIYAIKRLINKSDHSILLLAYVFHDLLNLDESIENEIFIDYLQKLIDNYSSESITFDLLHIYCQKNLNQHEKILKLLQNDDNQQGLPIKQTNQLLLILKLFPESILIAETTYKTLVKKAVLFFESSNENNQTITALRSDDRIYAIKRLINKSDHSILLLAYVFHDLLNLDESIENEIFIDYLQKLIDNYSSESITFDLLHMYCQKNLNQHEKILKLLQNDDNQQGLPIKQTNQLLLILKLFPESILIAETIYKTLVKKAVLFFESSNENNQNIDEWLISFEQCANRLLTQTTYQIDLYDLINHLLKYFTTFTTNSINLLKTLIEFFVSRQSFDQKHLSKLFANFLKHKNFLEQLSSFNRSLLVDILSLFVSHYDFNQSSITIDCSKHFPMLLSIYNPTLSNNDQHTLACMYTYEKYGCSMKSAFIWGEAALKLYSTAIDTKNILLQTSKLEQIMNLLDDKMMIKSILFYPVKRRLRTIEPQIYEEGDQIYDPVYLIPVFYHSLGPECVVKCQQFVEKHCLAYCLMALGSRCGLLRAVVYNCLARFEQHLISQRFYCKEQILTMLTLLKQSIKKPNLKLAPIVSLFLSKLVDLFTHPESKLYRTITRFLLKQPYIDLVHIPLFSDLFHSSTIEYKYERGWILNLLKHGIKDSIDYTLCTKAYVFKTLMTFYDCSLCDDSTKLEILNVFYSTSKLQDVLMSLLFDYGFLLWLQVIVKNCSSESLMILSLIIQNIGLRLVSIDNQVQLLEFDCLLILFIRRLKNETTITSSTADNVISTLIKYQGRLKSSKNSLDIKQQHPAAKKPS</sequence>
<dbReference type="InterPro" id="IPR032436">
    <property type="entry name" value="URB1_C"/>
</dbReference>
<evidence type="ECO:0000259" key="1">
    <source>
        <dbReference type="Pfam" id="PF11707"/>
    </source>
</evidence>
<dbReference type="GO" id="GO:0005730">
    <property type="term" value="C:nucleolus"/>
    <property type="evidence" value="ECO:0007669"/>
    <property type="project" value="TreeGrafter"/>
</dbReference>
<evidence type="ECO:0000313" key="4">
    <source>
        <dbReference type="Proteomes" id="UP000663889"/>
    </source>
</evidence>
<accession>A0A814GZU7</accession>
<dbReference type="InterPro" id="IPR021714">
    <property type="entry name" value="URB1_N"/>
</dbReference>
<feature type="domain" description="URB1 N-terminal" evidence="1">
    <location>
        <begin position="91"/>
        <end position="390"/>
    </location>
</feature>
<dbReference type="Pfam" id="PF11707">
    <property type="entry name" value="Npa1"/>
    <property type="match status" value="1"/>
</dbReference>
<dbReference type="GO" id="GO:0000463">
    <property type="term" value="P:maturation of LSU-rRNA from tricistronic rRNA transcript (SSU-rRNA, 5.8S rRNA, LSU-rRNA)"/>
    <property type="evidence" value="ECO:0007669"/>
    <property type="project" value="TreeGrafter"/>
</dbReference>
<dbReference type="EMBL" id="CAJNOU010000458">
    <property type="protein sequence ID" value="CAF1003628.1"/>
    <property type="molecule type" value="Genomic_DNA"/>
</dbReference>
<evidence type="ECO:0000313" key="3">
    <source>
        <dbReference type="EMBL" id="CAF1003628.1"/>
    </source>
</evidence>
<dbReference type="Pfam" id="PF16201">
    <property type="entry name" value="NopRA1"/>
    <property type="match status" value="1"/>
</dbReference>
<gene>
    <name evidence="3" type="ORF">SEV965_LOCUS10916</name>
</gene>
<dbReference type="GO" id="GO:0000466">
    <property type="term" value="P:maturation of 5.8S rRNA from tricistronic rRNA transcript (SSU-rRNA, 5.8S rRNA, LSU-rRNA)"/>
    <property type="evidence" value="ECO:0007669"/>
    <property type="project" value="TreeGrafter"/>
</dbReference>
<feature type="domain" description="URB1 C-terminal" evidence="2">
    <location>
        <begin position="1562"/>
        <end position="1751"/>
    </location>
</feature>
<dbReference type="PANTHER" id="PTHR13500">
    <property type="entry name" value="NUCLEOLAR PRERIBOSOMAL-ASSOCIATED PROTEIN 1"/>
    <property type="match status" value="1"/>
</dbReference>
<evidence type="ECO:0008006" key="5">
    <source>
        <dbReference type="Google" id="ProtNLM"/>
    </source>
</evidence>
<dbReference type="InterPro" id="IPR039844">
    <property type="entry name" value="URB1"/>
</dbReference>
<organism evidence="3 4">
    <name type="scientific">Rotaria sordida</name>
    <dbReference type="NCBI Taxonomy" id="392033"/>
    <lineage>
        <taxon>Eukaryota</taxon>
        <taxon>Metazoa</taxon>
        <taxon>Spiralia</taxon>
        <taxon>Gnathifera</taxon>
        <taxon>Rotifera</taxon>
        <taxon>Eurotatoria</taxon>
        <taxon>Bdelloidea</taxon>
        <taxon>Philodinida</taxon>
        <taxon>Philodinidae</taxon>
        <taxon>Rotaria</taxon>
    </lineage>
</organism>
<evidence type="ECO:0000259" key="2">
    <source>
        <dbReference type="Pfam" id="PF16201"/>
    </source>
</evidence>
<protein>
    <recommendedName>
        <fullName evidence="5">Nucleolar pre-ribosomal-associated protein 1 C-terminal domain-containing protein</fullName>
    </recommendedName>
</protein>
<name>A0A814GZU7_9BILA</name>
<dbReference type="PANTHER" id="PTHR13500:SF0">
    <property type="entry name" value="NUCLEOLAR PRE-RIBOSOMAL-ASSOCIATED PROTEIN 1"/>
    <property type="match status" value="1"/>
</dbReference>
<dbReference type="Proteomes" id="UP000663889">
    <property type="component" value="Unassembled WGS sequence"/>
</dbReference>
<reference evidence="3" key="1">
    <citation type="submission" date="2021-02" db="EMBL/GenBank/DDBJ databases">
        <authorList>
            <person name="Nowell W R."/>
        </authorList>
    </citation>
    <scope>NUCLEOTIDE SEQUENCE</scope>
</reference>
<proteinExistence type="predicted"/>
<comment type="caution">
    <text evidence="3">The sequence shown here is derived from an EMBL/GenBank/DDBJ whole genome shotgun (WGS) entry which is preliminary data.</text>
</comment>